<reference evidence="1" key="1">
    <citation type="submission" date="2021-05" db="EMBL/GenBank/DDBJ databases">
        <authorList>
            <person name="Alioto T."/>
            <person name="Alioto T."/>
            <person name="Gomez Garrido J."/>
        </authorList>
    </citation>
    <scope>NUCLEOTIDE SEQUENCE</scope>
</reference>
<dbReference type="AlphaFoldDB" id="A0A8D9A4Q4"/>
<name>A0A8D9A4Q4_9HEMI</name>
<sequence length="127" mass="14647">MVDFREFIFYTTFIEPSANTTNVFYFLSKCILLMLITESQEGERTHKLKRKKKKKKEIIIITGVQKNLNLRPFEGRLKNLAGRRLSMGGVCHKRSILQVAQLIPMTGVIPSFEIDWGSDDVFPPKLT</sequence>
<protein>
    <submittedName>
        <fullName evidence="1">Uncharacterized protein</fullName>
    </submittedName>
</protein>
<organism evidence="1">
    <name type="scientific">Cacopsylla melanoneura</name>
    <dbReference type="NCBI Taxonomy" id="428564"/>
    <lineage>
        <taxon>Eukaryota</taxon>
        <taxon>Metazoa</taxon>
        <taxon>Ecdysozoa</taxon>
        <taxon>Arthropoda</taxon>
        <taxon>Hexapoda</taxon>
        <taxon>Insecta</taxon>
        <taxon>Pterygota</taxon>
        <taxon>Neoptera</taxon>
        <taxon>Paraneoptera</taxon>
        <taxon>Hemiptera</taxon>
        <taxon>Sternorrhyncha</taxon>
        <taxon>Psylloidea</taxon>
        <taxon>Psyllidae</taxon>
        <taxon>Psyllinae</taxon>
        <taxon>Cacopsylla</taxon>
    </lineage>
</organism>
<proteinExistence type="predicted"/>
<accession>A0A8D9A4Q4</accession>
<dbReference type="EMBL" id="HBUF01551052">
    <property type="protein sequence ID" value="CAG6758912.1"/>
    <property type="molecule type" value="Transcribed_RNA"/>
</dbReference>
<evidence type="ECO:0000313" key="1">
    <source>
        <dbReference type="EMBL" id="CAG6758912.1"/>
    </source>
</evidence>